<feature type="transmembrane region" description="Helical" evidence="1">
    <location>
        <begin position="30"/>
        <end position="56"/>
    </location>
</feature>
<dbReference type="Proteomes" id="UP001177943">
    <property type="component" value="Chromosome"/>
</dbReference>
<dbReference type="KEGG" id="pwn:QNH46_08305"/>
<evidence type="ECO:0000313" key="2">
    <source>
        <dbReference type="EMBL" id="WHX50632.1"/>
    </source>
</evidence>
<feature type="transmembrane region" description="Helical" evidence="1">
    <location>
        <begin position="110"/>
        <end position="132"/>
    </location>
</feature>
<dbReference type="AlphaFoldDB" id="A0AA95I9T4"/>
<dbReference type="RefSeq" id="WP_283927680.1">
    <property type="nucleotide sequence ID" value="NZ_CP126084.1"/>
</dbReference>
<protein>
    <submittedName>
        <fullName evidence="2">Uncharacterized protein</fullName>
    </submittedName>
</protein>
<organism evidence="2 3">
    <name type="scientific">Paenibacillus woosongensis</name>
    <dbReference type="NCBI Taxonomy" id="307580"/>
    <lineage>
        <taxon>Bacteria</taxon>
        <taxon>Bacillati</taxon>
        <taxon>Bacillota</taxon>
        <taxon>Bacilli</taxon>
        <taxon>Bacillales</taxon>
        <taxon>Paenibacillaceae</taxon>
        <taxon>Paenibacillus</taxon>
    </lineage>
</organism>
<evidence type="ECO:0000313" key="3">
    <source>
        <dbReference type="Proteomes" id="UP001177943"/>
    </source>
</evidence>
<evidence type="ECO:0000256" key="1">
    <source>
        <dbReference type="SAM" id="Phobius"/>
    </source>
</evidence>
<sequence>MNYQPGAQPGPNYEHPAAAQPLAPLKHSGLGIASFIMSILALLGYFAAFFLIIAAIGQAIDNPANIEEALMDSSAAILGIIAIFGAGIINLIALILGIVGLVLKNRKKVFAIIGTVLSSLSVVMIIFFYIVVTLQQV</sequence>
<dbReference type="EMBL" id="CP126084">
    <property type="protein sequence ID" value="WHX50632.1"/>
    <property type="molecule type" value="Genomic_DNA"/>
</dbReference>
<name>A0AA95I9T4_9BACL</name>
<keyword evidence="1" id="KW-0812">Transmembrane</keyword>
<keyword evidence="1" id="KW-1133">Transmembrane helix</keyword>
<feature type="transmembrane region" description="Helical" evidence="1">
    <location>
        <begin position="76"/>
        <end position="103"/>
    </location>
</feature>
<proteinExistence type="predicted"/>
<accession>A0AA95I9T4</accession>
<reference evidence="2" key="1">
    <citation type="submission" date="2023-05" db="EMBL/GenBank/DDBJ databases">
        <title>Comparative genomics of Bacillaceae isolates and their secondary metabolite potential.</title>
        <authorList>
            <person name="Song L."/>
            <person name="Nielsen L.J."/>
            <person name="Mohite O."/>
            <person name="Xu X."/>
            <person name="Weber T."/>
            <person name="Kovacs A.T."/>
        </authorList>
    </citation>
    <scope>NUCLEOTIDE SEQUENCE</scope>
    <source>
        <strain evidence="2">B2_4</strain>
    </source>
</reference>
<gene>
    <name evidence="2" type="ORF">QNH46_08305</name>
</gene>
<keyword evidence="1" id="KW-0472">Membrane</keyword>